<dbReference type="AlphaFoldDB" id="A0A7R9YCT8"/>
<feature type="compositionally biased region" description="Basic and acidic residues" evidence="1">
    <location>
        <begin position="379"/>
        <end position="390"/>
    </location>
</feature>
<gene>
    <name evidence="2" type="ORF">PPYR1160_LOCUS7634</name>
</gene>
<name>A0A7R9YCT8_9STRA</name>
<protein>
    <submittedName>
        <fullName evidence="2">Uncharacterized protein</fullName>
    </submittedName>
</protein>
<proteinExistence type="predicted"/>
<reference evidence="2" key="1">
    <citation type="submission" date="2021-01" db="EMBL/GenBank/DDBJ databases">
        <authorList>
            <person name="Corre E."/>
            <person name="Pelletier E."/>
            <person name="Niang G."/>
            <person name="Scheremetjew M."/>
            <person name="Finn R."/>
            <person name="Kale V."/>
            <person name="Holt S."/>
            <person name="Cochrane G."/>
            <person name="Meng A."/>
            <person name="Brown T."/>
            <person name="Cohen L."/>
        </authorList>
    </citation>
    <scope>NUCLEOTIDE SEQUENCE</scope>
    <source>
        <strain evidence="2">CCMP2078</strain>
    </source>
</reference>
<organism evidence="2">
    <name type="scientific">Pinguiococcus pyrenoidosus</name>
    <dbReference type="NCBI Taxonomy" id="172671"/>
    <lineage>
        <taxon>Eukaryota</taxon>
        <taxon>Sar</taxon>
        <taxon>Stramenopiles</taxon>
        <taxon>Ochrophyta</taxon>
        <taxon>Pinguiophyceae</taxon>
        <taxon>Pinguiochrysidales</taxon>
        <taxon>Pinguiochrysidaceae</taxon>
        <taxon>Pinguiococcus</taxon>
    </lineage>
</organism>
<accession>A0A7R9YCT8</accession>
<feature type="compositionally biased region" description="Acidic residues" evidence="1">
    <location>
        <begin position="368"/>
        <end position="378"/>
    </location>
</feature>
<dbReference type="EMBL" id="HBEA01009927">
    <property type="protein sequence ID" value="CAD8258133.1"/>
    <property type="molecule type" value="Transcribed_RNA"/>
</dbReference>
<feature type="compositionally biased region" description="Pro residues" evidence="1">
    <location>
        <begin position="301"/>
        <end position="310"/>
    </location>
</feature>
<feature type="region of interest" description="Disordered" evidence="1">
    <location>
        <begin position="298"/>
        <end position="390"/>
    </location>
</feature>
<evidence type="ECO:0000313" key="2">
    <source>
        <dbReference type="EMBL" id="CAD8258133.1"/>
    </source>
</evidence>
<feature type="compositionally biased region" description="Basic and acidic residues" evidence="1">
    <location>
        <begin position="349"/>
        <end position="362"/>
    </location>
</feature>
<sequence>MADNLRELNDRMASFEAWRREQEEMDISDVRRKQDAIIEGITALQHDLVEKIDRADVDEKIEAKYQEIIDHLQTALESTHEDEDEFRRMTATLKTTVENLQTLKADRREVVELRRQVVLQQAQGGAGAGMSLAGGISRDELLMLLDDKMDKQEWDVQMEQLRQRLDSVNAEMGEIGYALKQMEGGKSNAKFARLGRRATISDPEGRAFVASSDQTWSGLAAALRNAAQSPGQSTANGTPFYPAAAMASDLSKLRPITVPGIASENAALATNVPIVNANKYGLNPRNAYGGGFQLNAHLLPPRAPHSPFPQGPDSHSPTYDRGPPLRSGNQQELREINVALPPSLKRLVKGTDGKFYRGELREPATASDSEDAMDDEDASHDSVASRREDP</sequence>
<evidence type="ECO:0000256" key="1">
    <source>
        <dbReference type="SAM" id="MobiDB-lite"/>
    </source>
</evidence>